<keyword evidence="2" id="KW-1185">Reference proteome</keyword>
<proteinExistence type="predicted"/>
<dbReference type="EMBL" id="MPZV01000003">
    <property type="protein sequence ID" value="OOY23816.1"/>
    <property type="molecule type" value="Genomic_DNA"/>
</dbReference>
<sequence length="309" mass="34701">MADDFEDDAAGDESGLEEKLPDWYREIFPAGPRDGFYEKLGAHALIHVARDPATLVVTFDNLSDAGYPGYDIRPWAEKFIRDNGWSHLGVVAQGPTWFRDARLIARMEALRDQGFFEGYARVVMTGTSMGGFGALAFADLAPGCEVVAFSPQTTLARDLVPWERRFARGRDQDWSLPRSDAAEHSGAAAKVWVICDPFLQEDMRQVGRLPRDNVTLLKAFGQGHKTALVLRRMELLKAVIARAVTGELSEDWYYRSTRGRKDIYLYRKVMEDHLASRGKEHRIPRLVAAFKARRQAQRQARAAATSPGS</sequence>
<evidence type="ECO:0008006" key="3">
    <source>
        <dbReference type="Google" id="ProtNLM"/>
    </source>
</evidence>
<organism evidence="1 2">
    <name type="scientific">Thioclava sediminum</name>
    <dbReference type="NCBI Taxonomy" id="1915319"/>
    <lineage>
        <taxon>Bacteria</taxon>
        <taxon>Pseudomonadati</taxon>
        <taxon>Pseudomonadota</taxon>
        <taxon>Alphaproteobacteria</taxon>
        <taxon>Rhodobacterales</taxon>
        <taxon>Paracoccaceae</taxon>
        <taxon>Thioclava</taxon>
    </lineage>
</organism>
<dbReference type="Gene3D" id="3.40.50.1820">
    <property type="entry name" value="alpha/beta hydrolase"/>
    <property type="match status" value="1"/>
</dbReference>
<evidence type="ECO:0000313" key="1">
    <source>
        <dbReference type="EMBL" id="OOY23816.1"/>
    </source>
</evidence>
<accession>A0ABX3MVT9</accession>
<reference evidence="1 2" key="1">
    <citation type="submission" date="2016-11" db="EMBL/GenBank/DDBJ databases">
        <title>A multilocus sequence analysis scheme for characterization of bacteria in the genus Thioclava.</title>
        <authorList>
            <person name="Liu Y."/>
            <person name="Shao Z."/>
        </authorList>
    </citation>
    <scope>NUCLEOTIDE SEQUENCE [LARGE SCALE GENOMIC DNA]</scope>
    <source>
        <strain evidence="1 2">TAW-CT134</strain>
    </source>
</reference>
<dbReference type="Proteomes" id="UP000190787">
    <property type="component" value="Unassembled WGS sequence"/>
</dbReference>
<dbReference type="SUPFAM" id="SSF53474">
    <property type="entry name" value="alpha/beta-Hydrolases"/>
    <property type="match status" value="1"/>
</dbReference>
<comment type="caution">
    <text evidence="1">The sequence shown here is derived from an EMBL/GenBank/DDBJ whole genome shotgun (WGS) entry which is preliminary data.</text>
</comment>
<name>A0ABX3MVT9_9RHOB</name>
<gene>
    <name evidence="1" type="ORF">BMI91_15320</name>
</gene>
<dbReference type="InterPro" id="IPR029058">
    <property type="entry name" value="AB_hydrolase_fold"/>
</dbReference>
<dbReference type="RefSeq" id="WP_078605748.1">
    <property type="nucleotide sequence ID" value="NZ_MPZV01000003.1"/>
</dbReference>
<evidence type="ECO:0000313" key="2">
    <source>
        <dbReference type="Proteomes" id="UP000190787"/>
    </source>
</evidence>
<protein>
    <recommendedName>
        <fullName evidence="3">Phosphoadenosine phosphosulfate reductase</fullName>
    </recommendedName>
</protein>